<comment type="caution">
    <text evidence="1">The sequence shown here is derived from an EMBL/GenBank/DDBJ whole genome shotgun (WGS) entry which is preliminary data.</text>
</comment>
<reference evidence="1" key="1">
    <citation type="submission" date="2021-01" db="EMBL/GenBank/DDBJ databases">
        <title>Whole genome shotgun sequence of Planosporangium flavigriseum NBRC 105377.</title>
        <authorList>
            <person name="Komaki H."/>
            <person name="Tamura T."/>
        </authorList>
    </citation>
    <scope>NUCLEOTIDE SEQUENCE</scope>
    <source>
        <strain evidence="1">NBRC 105377</strain>
    </source>
</reference>
<dbReference type="InterPro" id="IPR018727">
    <property type="entry name" value="DUF2267"/>
</dbReference>
<dbReference type="Gene3D" id="1.10.490.110">
    <property type="entry name" value="Uncharacterized conserved protein DUF2267"/>
    <property type="match status" value="1"/>
</dbReference>
<dbReference type="AlphaFoldDB" id="A0A8J3PKG5"/>
<proteinExistence type="predicted"/>
<keyword evidence="2" id="KW-1185">Reference proteome</keyword>
<dbReference type="InterPro" id="IPR038282">
    <property type="entry name" value="DUF2267_sf"/>
</dbReference>
<dbReference type="Pfam" id="PF10025">
    <property type="entry name" value="DUF2267"/>
    <property type="match status" value="1"/>
</dbReference>
<accession>A0A8J3PKG5</accession>
<dbReference type="Proteomes" id="UP000653674">
    <property type="component" value="Unassembled WGS sequence"/>
</dbReference>
<dbReference type="RefSeq" id="WP_168075078.1">
    <property type="nucleotide sequence ID" value="NZ_BAAAQJ010000008.1"/>
</dbReference>
<evidence type="ECO:0000313" key="1">
    <source>
        <dbReference type="EMBL" id="GIG71883.1"/>
    </source>
</evidence>
<organism evidence="1 2">
    <name type="scientific">Planosporangium flavigriseum</name>
    <dbReference type="NCBI Taxonomy" id="373681"/>
    <lineage>
        <taxon>Bacteria</taxon>
        <taxon>Bacillati</taxon>
        <taxon>Actinomycetota</taxon>
        <taxon>Actinomycetes</taxon>
        <taxon>Micromonosporales</taxon>
        <taxon>Micromonosporaceae</taxon>
        <taxon>Planosporangium</taxon>
    </lineage>
</organism>
<evidence type="ECO:0008006" key="3">
    <source>
        <dbReference type="Google" id="ProtNLM"/>
    </source>
</evidence>
<name>A0A8J3PKG5_9ACTN</name>
<dbReference type="EMBL" id="BONU01000002">
    <property type="protein sequence ID" value="GIG71883.1"/>
    <property type="molecule type" value="Genomic_DNA"/>
</dbReference>
<protein>
    <recommendedName>
        <fullName evidence="3">DUF2267 domain-containing protein</fullName>
    </recommendedName>
</protein>
<evidence type="ECO:0000313" key="2">
    <source>
        <dbReference type="Proteomes" id="UP000653674"/>
    </source>
</evidence>
<sequence>MMYAQFIERVAEQMGSPLGQAETLTQATLLTLADRISGGEARDLAAQLPQELREFLTRSQEPAEAFDLEDFIARVRLRAGVDADTAKKGVEAVFKTLYAAVSTGEFEDVMAQLPKEFQNLVPAVVRRR</sequence>
<gene>
    <name evidence="1" type="ORF">Pfl04_02870</name>
</gene>